<dbReference type="KEGG" id="aum:AURMO_00263"/>
<dbReference type="RefSeq" id="WP_110232786.1">
    <property type="nucleotide sequence ID" value="NZ_CP023994.1"/>
</dbReference>
<gene>
    <name evidence="3" type="ORF">AURMO_00263</name>
</gene>
<name>A0A2Z3S353_9MICO</name>
<dbReference type="EMBL" id="CP023994">
    <property type="protein sequence ID" value="AWR20882.1"/>
    <property type="molecule type" value="Genomic_DNA"/>
</dbReference>
<dbReference type="SUPFAM" id="SSF52540">
    <property type="entry name" value="P-loop containing nucleoside triphosphate hydrolases"/>
    <property type="match status" value="2"/>
</dbReference>
<accession>A0A2Z3S353</accession>
<dbReference type="SMART" id="SM00490">
    <property type="entry name" value="HELICc"/>
    <property type="match status" value="1"/>
</dbReference>
<evidence type="ECO:0000256" key="1">
    <source>
        <dbReference type="SAM" id="MobiDB-lite"/>
    </source>
</evidence>
<evidence type="ECO:0000313" key="4">
    <source>
        <dbReference type="Proteomes" id="UP000246894"/>
    </source>
</evidence>
<dbReference type="OrthoDB" id="713315at2"/>
<feature type="region of interest" description="Disordered" evidence="1">
    <location>
        <begin position="1160"/>
        <end position="1185"/>
    </location>
</feature>
<dbReference type="GO" id="GO:0006289">
    <property type="term" value="P:nucleotide-excision repair"/>
    <property type="evidence" value="ECO:0007669"/>
    <property type="project" value="TreeGrafter"/>
</dbReference>
<dbReference type="InterPro" id="IPR027417">
    <property type="entry name" value="P-loop_NTPase"/>
</dbReference>
<dbReference type="Proteomes" id="UP000246894">
    <property type="component" value="Chromosome"/>
</dbReference>
<dbReference type="AlphaFoldDB" id="A0A2Z3S353"/>
<protein>
    <recommendedName>
        <fullName evidence="2">Helicase C-terminal domain-containing protein</fullName>
    </recommendedName>
</protein>
<dbReference type="PANTHER" id="PTHR47957">
    <property type="entry name" value="ATP-DEPENDENT HELICASE HRQ1"/>
    <property type="match status" value="1"/>
</dbReference>
<organism evidence="3 4">
    <name type="scientific">Aurantimicrobium photophilum</name>
    <dbReference type="NCBI Taxonomy" id="1987356"/>
    <lineage>
        <taxon>Bacteria</taxon>
        <taxon>Bacillati</taxon>
        <taxon>Actinomycetota</taxon>
        <taxon>Actinomycetes</taxon>
        <taxon>Micrococcales</taxon>
        <taxon>Microbacteriaceae</taxon>
        <taxon>Aurantimicrobium</taxon>
    </lineage>
</organism>
<reference evidence="3 4" key="1">
    <citation type="submission" date="2017-10" db="EMBL/GenBank/DDBJ databases">
        <title>Genome of an Actinobacterium that displays light-enhanced growth.</title>
        <authorList>
            <person name="Maresca J.A."/>
            <person name="Hempel P."/>
            <person name="Shevchenko O."/>
            <person name="Miller K.J."/>
            <person name="Hahn M.W."/>
        </authorList>
    </citation>
    <scope>NUCLEOTIDE SEQUENCE [LARGE SCALE GENOMIC DNA]</scope>
    <source>
        <strain evidence="3 4">MWH-Mo1</strain>
    </source>
</reference>
<feature type="region of interest" description="Disordered" evidence="1">
    <location>
        <begin position="106"/>
        <end position="146"/>
    </location>
</feature>
<dbReference type="Gene3D" id="3.40.50.300">
    <property type="entry name" value="P-loop containing nucleotide triphosphate hydrolases"/>
    <property type="match status" value="1"/>
</dbReference>
<dbReference type="PROSITE" id="PS51194">
    <property type="entry name" value="HELICASE_CTER"/>
    <property type="match status" value="1"/>
</dbReference>
<keyword evidence="4" id="KW-1185">Reference proteome</keyword>
<dbReference type="Pfam" id="PF00271">
    <property type="entry name" value="Helicase_C"/>
    <property type="match status" value="1"/>
</dbReference>
<proteinExistence type="predicted"/>
<evidence type="ECO:0000313" key="3">
    <source>
        <dbReference type="EMBL" id="AWR20882.1"/>
    </source>
</evidence>
<evidence type="ECO:0000259" key="2">
    <source>
        <dbReference type="PROSITE" id="PS51194"/>
    </source>
</evidence>
<dbReference type="InterPro" id="IPR001650">
    <property type="entry name" value="Helicase_C-like"/>
</dbReference>
<dbReference type="PANTHER" id="PTHR47957:SF3">
    <property type="entry name" value="ATP-DEPENDENT HELICASE HRQ1"/>
    <property type="match status" value="1"/>
</dbReference>
<feature type="domain" description="Helicase C-terminal" evidence="2">
    <location>
        <begin position="854"/>
        <end position="1044"/>
    </location>
</feature>
<dbReference type="GO" id="GO:0036297">
    <property type="term" value="P:interstrand cross-link repair"/>
    <property type="evidence" value="ECO:0007669"/>
    <property type="project" value="TreeGrafter"/>
</dbReference>
<sequence>MSKLSAAESRELMVKNLKLALHGPESDQLERWPGFQDDVRVISPDQEFASDFRLNVPMHDGLGNEIVARPPAFLYGIGILYPKMTAQQSTELTLKQQTLDEDEIEEAPTEVRAPMQLDSDDSLSDSTADKADDEAPIPTEEPKGRPRTLALSVNVPVSVKTFEVAIEGATYEPINITVGSKKKTLWKRNPFKLSLSLDTTKNNEITVEESGLKLRLGLSRQAGKESNALCTVFAVNETLANDEVSQNCLFQSKLTITSQELLAYPRVELNTDETEESFSLLYRHHPIMSIGHGCDTKSAQNTNGWSVSTDVMPVVTVQSPSPDILDSSGQKYALGMLDLATDSNSSGEKVESLLNDYKEWISSKEFEADLLVVEEYKSTANKHLNLAKDFLSDAEAGWKLIQTDSEINRVFKWTSLAMNAQRVSASAKIRKPNESQSAGFNYVYDEESPQSTPNFDANSNSLGFGKLDFESQGYWRPFQLAFLLASIAPLVDKNHPKRELVDIIWMPTGGGKTEAYLALAAFTILWERGQEVANGGQPNFRVSVMMRYTLKLLTTQQVLRAAALICALEIIRVSNSKLLDGPTKIPFRIGAWLGGKTTANTSKEAVGDFTKLANGRSSERTFLLAKCPWCSAEMGVAKDGHLSGYAKKSYKDGNSNYISIFCPDATCPFSSAEGPFKRLPVLEVDEEIYKMPPSFIVGTIDKFAQLAWKERSRRLFGLRKSDAGEIERFAPPPDLMIQDELHLIAGPLGSMNALYEIALENLCLAMGGSKPRIVAATATTKNFDSQVKRLYGRSESRLLPPSGIEIEDNFFAKSPPDNSNKPGKTYVAVCASGLGTVVESQLRVIAAMAHGAASLEQEESESSDAWWTNLAFFSSRRSLGLQRAATQASLRIHTWSLTQRSGIRTGYLKEDGSRSSVRNVSNVRELTATSGENISRLMNSLLVPKEDKGSVDICFATSMIEVGVDVPRLGLMTVMGQPKSASQYIQVTGRVGRDDDAPGLVVVVLSPYNVRDRSHFENFRQNHERLYAAVESVSVTPFTSQSLSRAASGMLTTVLRATSEQQPVEALKSPEATQLIESARERARTFGDEHAVEALEIELSRLIQSADAARRSLHPGWDGAEGLLLKAGDTTPAVEEFDHWIVPNSMRSVDLECGMQLSRRSPSNANLGPAKANASGLGDLEEDLF</sequence>
<dbReference type="GO" id="GO:0043138">
    <property type="term" value="F:3'-5' DNA helicase activity"/>
    <property type="evidence" value="ECO:0007669"/>
    <property type="project" value="TreeGrafter"/>
</dbReference>